<gene>
    <name evidence="2" type="ORF">AcetOrient_orf00015p</name>
</gene>
<geneLocation type="plasmid" evidence="3">
    <name>paof1 fan1 dna</name>
</geneLocation>
<dbReference type="InterPro" id="IPR043764">
    <property type="entry name" value="DUF5710"/>
</dbReference>
<dbReference type="GO" id="GO:0004519">
    <property type="term" value="F:endonuclease activity"/>
    <property type="evidence" value="ECO:0007669"/>
    <property type="project" value="UniProtKB-KW"/>
</dbReference>
<evidence type="ECO:0000313" key="3">
    <source>
        <dbReference type="Proteomes" id="UP000270034"/>
    </source>
</evidence>
<keyword evidence="2" id="KW-0378">Hydrolase</keyword>
<dbReference type="AlphaFoldDB" id="A0A2Z5ZM57"/>
<protein>
    <submittedName>
        <fullName evidence="2">HNH endonuclease</fullName>
    </submittedName>
</protein>
<organism evidence="2 3">
    <name type="scientific">Acetobacter orientalis</name>
    <dbReference type="NCBI Taxonomy" id="146474"/>
    <lineage>
        <taxon>Bacteria</taxon>
        <taxon>Pseudomonadati</taxon>
        <taxon>Pseudomonadota</taxon>
        <taxon>Alphaproteobacteria</taxon>
        <taxon>Acetobacterales</taxon>
        <taxon>Acetobacteraceae</taxon>
        <taxon>Acetobacter</taxon>
    </lineage>
</organism>
<keyword evidence="2" id="KW-0255">Endonuclease</keyword>
<keyword evidence="2" id="KW-0540">Nuclease</keyword>
<keyword evidence="2" id="KW-0614">Plasmid</keyword>
<evidence type="ECO:0000313" key="2">
    <source>
        <dbReference type="EMBL" id="BBC81700.1"/>
    </source>
</evidence>
<dbReference type="Proteomes" id="UP000270034">
    <property type="component" value="Plasmid pAOF1"/>
</dbReference>
<reference evidence="2 3" key="1">
    <citation type="submission" date="2018-02" db="EMBL/GenBank/DDBJ databases">
        <title>Acetobacter orientalis genome.</title>
        <authorList>
            <person name="Nakashima N."/>
            <person name="Tamura T."/>
        </authorList>
    </citation>
    <scope>NUCLEOTIDE SEQUENCE [LARGE SCALE GENOMIC DNA]</scope>
    <source>
        <strain evidence="2 3">FAN1</strain>
        <plasmid evidence="3">paof1 fan1 dna</plasmid>
    </source>
</reference>
<dbReference type="KEGG" id="aot:AcetOri_orf00015p"/>
<accession>A0A2Z5ZM57</accession>
<name>A0A2Z5ZM57_9PROT</name>
<proteinExistence type="predicted"/>
<feature type="domain" description="DUF5710" evidence="1">
    <location>
        <begin position="6"/>
        <end position="31"/>
    </location>
</feature>
<sequence length="243" mass="27753">MTILIALCVPHAQREQAKAAGAFFDGAEKCWKANIDRLAALLPFVPYRFRPDRKPPYLRPWMVPQSLWGRNLRALLAKEDWDHIRKDAYARSGSRCRVCGGRGPKWPVEADEGWHYDDTTRVQTLKGVIALCPDCHAVRHWGKTVSAGKQNEALAWMMEVNGWTHAEASRCADDAMRQWHERSGYNDWRCDISWAARQYGVTPIQAGKAIAQERNQSFVQKARVQFGSQGGNASYLQHLLYER</sequence>
<dbReference type="Pfam" id="PF18974">
    <property type="entry name" value="DUF5710"/>
    <property type="match status" value="1"/>
</dbReference>
<evidence type="ECO:0000259" key="1">
    <source>
        <dbReference type="Pfam" id="PF18974"/>
    </source>
</evidence>
<dbReference type="EMBL" id="AP018516">
    <property type="protein sequence ID" value="BBC81700.1"/>
    <property type="molecule type" value="Genomic_DNA"/>
</dbReference>